<evidence type="ECO:0000256" key="1">
    <source>
        <dbReference type="SAM" id="MobiDB-lite"/>
    </source>
</evidence>
<evidence type="ECO:0000313" key="2">
    <source>
        <dbReference type="EMBL" id="CAD7079663.1"/>
    </source>
</evidence>
<protein>
    <submittedName>
        <fullName evidence="2">Uncharacterized protein</fullName>
    </submittedName>
</protein>
<feature type="compositionally biased region" description="Basic and acidic residues" evidence="1">
    <location>
        <begin position="1"/>
        <end position="11"/>
    </location>
</feature>
<proteinExistence type="predicted"/>
<gene>
    <name evidence="2" type="ORF">HERILL_LOCUS2867</name>
</gene>
<dbReference type="InParanoid" id="A0A7R8UF51"/>
<sequence>MSKRPIHENTREGTPSPQPMGLPDPKRSHSDGVDINEIEPLISNISLIHSHMDSPELPSSDEEEDVAAYRSQERNRMAEASHPKTGGPLWDSPGRGDTLPGYPQRDDAKP</sequence>
<organism evidence="2 3">
    <name type="scientific">Hermetia illucens</name>
    <name type="common">Black soldier fly</name>
    <dbReference type="NCBI Taxonomy" id="343691"/>
    <lineage>
        <taxon>Eukaryota</taxon>
        <taxon>Metazoa</taxon>
        <taxon>Ecdysozoa</taxon>
        <taxon>Arthropoda</taxon>
        <taxon>Hexapoda</taxon>
        <taxon>Insecta</taxon>
        <taxon>Pterygota</taxon>
        <taxon>Neoptera</taxon>
        <taxon>Endopterygota</taxon>
        <taxon>Diptera</taxon>
        <taxon>Brachycera</taxon>
        <taxon>Stratiomyomorpha</taxon>
        <taxon>Stratiomyidae</taxon>
        <taxon>Hermetiinae</taxon>
        <taxon>Hermetia</taxon>
    </lineage>
</organism>
<feature type="compositionally biased region" description="Basic and acidic residues" evidence="1">
    <location>
        <begin position="71"/>
        <end position="82"/>
    </location>
</feature>
<dbReference type="Proteomes" id="UP000594454">
    <property type="component" value="Chromosome 1"/>
</dbReference>
<name>A0A7R8UF51_HERIL</name>
<keyword evidence="3" id="KW-1185">Reference proteome</keyword>
<evidence type="ECO:0000313" key="3">
    <source>
        <dbReference type="Proteomes" id="UP000594454"/>
    </source>
</evidence>
<feature type="region of interest" description="Disordered" evidence="1">
    <location>
        <begin position="1"/>
        <end position="110"/>
    </location>
</feature>
<dbReference type="AlphaFoldDB" id="A0A7R8UF51"/>
<dbReference type="EMBL" id="LR899009">
    <property type="protein sequence ID" value="CAD7079663.1"/>
    <property type="molecule type" value="Genomic_DNA"/>
</dbReference>
<reference evidence="2 3" key="1">
    <citation type="submission" date="2020-11" db="EMBL/GenBank/DDBJ databases">
        <authorList>
            <person name="Wallbank WR R."/>
            <person name="Pardo Diaz C."/>
            <person name="Kozak K."/>
            <person name="Martin S."/>
            <person name="Jiggins C."/>
            <person name="Moest M."/>
            <person name="Warren A I."/>
            <person name="Generalovic N T."/>
            <person name="Byers J.R.P. K."/>
            <person name="Montejo-Kovacevich G."/>
            <person name="Yen C E."/>
        </authorList>
    </citation>
    <scope>NUCLEOTIDE SEQUENCE [LARGE SCALE GENOMIC DNA]</scope>
</reference>
<accession>A0A7R8UF51</accession>